<proteinExistence type="predicted"/>
<dbReference type="Proteomes" id="UP000326877">
    <property type="component" value="Unassembled WGS sequence"/>
</dbReference>
<name>A0A5N7CPE3_PETAA</name>
<dbReference type="EMBL" id="ML735216">
    <property type="protein sequence ID" value="KAE8395985.1"/>
    <property type="molecule type" value="Genomic_DNA"/>
</dbReference>
<dbReference type="OrthoDB" id="4485682at2759"/>
<evidence type="ECO:0000313" key="1">
    <source>
        <dbReference type="EMBL" id="KAE8395985.1"/>
    </source>
</evidence>
<reference evidence="1" key="1">
    <citation type="submission" date="2019-04" db="EMBL/GenBank/DDBJ databases">
        <title>Friends and foes A comparative genomics studyof 23 Aspergillus species from section Flavi.</title>
        <authorList>
            <consortium name="DOE Joint Genome Institute"/>
            <person name="Kjaerbolling I."/>
            <person name="Vesth T."/>
            <person name="Frisvad J.C."/>
            <person name="Nybo J.L."/>
            <person name="Theobald S."/>
            <person name="Kildgaard S."/>
            <person name="Isbrandt T."/>
            <person name="Kuo A."/>
            <person name="Sato A."/>
            <person name="Lyhne E.K."/>
            <person name="Kogle M.E."/>
            <person name="Wiebenga A."/>
            <person name="Kun R.S."/>
            <person name="Lubbers R.J."/>
            <person name="Makela M.R."/>
            <person name="Barry K."/>
            <person name="Chovatia M."/>
            <person name="Clum A."/>
            <person name="Daum C."/>
            <person name="Haridas S."/>
            <person name="He G."/>
            <person name="LaButti K."/>
            <person name="Lipzen A."/>
            <person name="Mondo S."/>
            <person name="Riley R."/>
            <person name="Salamov A."/>
            <person name="Simmons B.A."/>
            <person name="Magnuson J.K."/>
            <person name="Henrissat B."/>
            <person name="Mortensen U.H."/>
            <person name="Larsen T.O."/>
            <person name="Devries R.P."/>
            <person name="Grigoriev I.V."/>
            <person name="Machida M."/>
            <person name="Baker S.E."/>
            <person name="Andersen M.R."/>
        </authorList>
    </citation>
    <scope>NUCLEOTIDE SEQUENCE [LARGE SCALE GENOMIC DNA]</scope>
    <source>
        <strain evidence="1">IBT 14317</strain>
    </source>
</reference>
<accession>A0A5N7CPE3</accession>
<sequence>MTVVAVPQYPVPKISVPVNTVPARYNLLQCPFCLSDQRLPPALREKKKSKINKLWDYVENLHREELAAFATGTRQCGLCGIRKDDFVPSSIPHFKYHTQTVHGIRLRP</sequence>
<organism evidence="1">
    <name type="scientific">Petromyces alliaceus</name>
    <name type="common">Aspergillus alliaceus</name>
    <dbReference type="NCBI Taxonomy" id="209559"/>
    <lineage>
        <taxon>Eukaryota</taxon>
        <taxon>Fungi</taxon>
        <taxon>Dikarya</taxon>
        <taxon>Ascomycota</taxon>
        <taxon>Pezizomycotina</taxon>
        <taxon>Eurotiomycetes</taxon>
        <taxon>Eurotiomycetidae</taxon>
        <taxon>Eurotiales</taxon>
        <taxon>Aspergillaceae</taxon>
        <taxon>Aspergillus</taxon>
        <taxon>Aspergillus subgen. Circumdati</taxon>
    </lineage>
</organism>
<gene>
    <name evidence="1" type="ORF">BDV23DRAFT_144093</name>
</gene>
<protein>
    <submittedName>
        <fullName evidence="1">Uncharacterized protein</fullName>
    </submittedName>
</protein>
<dbReference type="AlphaFoldDB" id="A0A5N7CPE3"/>